<dbReference type="Proteomes" id="UP000295411">
    <property type="component" value="Unassembled WGS sequence"/>
</dbReference>
<proteinExistence type="predicted"/>
<dbReference type="InterPro" id="IPR003439">
    <property type="entry name" value="ABC_transporter-like_ATP-bd"/>
</dbReference>
<dbReference type="Pfam" id="PF00005">
    <property type="entry name" value="ABC_tran"/>
    <property type="match status" value="1"/>
</dbReference>
<dbReference type="SMART" id="SM00382">
    <property type="entry name" value="AAA"/>
    <property type="match status" value="1"/>
</dbReference>
<name>A0A4R5TTZ9_9MICC</name>
<keyword evidence="3 6" id="KW-0067">ATP-binding</keyword>
<dbReference type="FunFam" id="3.40.50.300:FF:000134">
    <property type="entry name" value="Iron-enterobactin ABC transporter ATP-binding protein"/>
    <property type="match status" value="1"/>
</dbReference>
<feature type="domain" description="ABC transporter" evidence="5">
    <location>
        <begin position="13"/>
        <end position="248"/>
    </location>
</feature>
<comment type="caution">
    <text evidence="6">The sequence shown here is derived from an EMBL/GenBank/DDBJ whole genome shotgun (WGS) entry which is preliminary data.</text>
</comment>
<dbReference type="PANTHER" id="PTHR42794">
    <property type="entry name" value="HEMIN IMPORT ATP-BINDING PROTEIN HMUV"/>
    <property type="match status" value="1"/>
</dbReference>
<evidence type="ECO:0000313" key="7">
    <source>
        <dbReference type="Proteomes" id="UP000295411"/>
    </source>
</evidence>
<dbReference type="PANTHER" id="PTHR42794:SF1">
    <property type="entry name" value="HEMIN IMPORT ATP-BINDING PROTEIN HMUV"/>
    <property type="match status" value="1"/>
</dbReference>
<dbReference type="GO" id="GO:0016887">
    <property type="term" value="F:ATP hydrolysis activity"/>
    <property type="evidence" value="ECO:0007669"/>
    <property type="project" value="InterPro"/>
</dbReference>
<dbReference type="Gene3D" id="3.40.50.300">
    <property type="entry name" value="P-loop containing nucleotide triphosphate hydrolases"/>
    <property type="match status" value="1"/>
</dbReference>
<protein>
    <submittedName>
        <fullName evidence="6">ABC transporter ATP-binding protein</fullName>
    </submittedName>
</protein>
<dbReference type="GO" id="GO:0005524">
    <property type="term" value="F:ATP binding"/>
    <property type="evidence" value="ECO:0007669"/>
    <property type="project" value="UniProtKB-KW"/>
</dbReference>
<dbReference type="CDD" id="cd03214">
    <property type="entry name" value="ABC_Iron-Siderophores_B12_Hemin"/>
    <property type="match status" value="1"/>
</dbReference>
<evidence type="ECO:0000256" key="4">
    <source>
        <dbReference type="ARBA" id="ARBA00022967"/>
    </source>
</evidence>
<evidence type="ECO:0000259" key="5">
    <source>
        <dbReference type="PROSITE" id="PS50893"/>
    </source>
</evidence>
<dbReference type="PROSITE" id="PS50893">
    <property type="entry name" value="ABC_TRANSPORTER_2"/>
    <property type="match status" value="1"/>
</dbReference>
<dbReference type="OrthoDB" id="5296765at2"/>
<reference evidence="6 7" key="1">
    <citation type="submission" date="2019-03" db="EMBL/GenBank/DDBJ databases">
        <title>Arthrobacter sp. nov., an bacterium isolated from biocrust in Mu Us Desert.</title>
        <authorList>
            <person name="Lixiong L."/>
        </authorList>
    </citation>
    <scope>NUCLEOTIDE SEQUENCE [LARGE SCALE GENOMIC DNA]</scope>
    <source>
        <strain evidence="6 7">SLN-3</strain>
    </source>
</reference>
<dbReference type="RefSeq" id="WP_133404178.1">
    <property type="nucleotide sequence ID" value="NZ_SMTK01000004.1"/>
</dbReference>
<evidence type="ECO:0000313" key="6">
    <source>
        <dbReference type="EMBL" id="TDK24500.1"/>
    </source>
</evidence>
<dbReference type="SUPFAM" id="SSF52540">
    <property type="entry name" value="P-loop containing nucleoside triphosphate hydrolases"/>
    <property type="match status" value="1"/>
</dbReference>
<sequence length="270" mass="27953">MSAAGTAAAAGELRTHGLAYSAGQRLILSGIECALPGSAVTGLLGPNGAGKSSLLRLIAAVLKPTSGQVSLAGTDLRSLKRKERAQHLAFVDQQVDADVPLSVADAVLVGRLPYRPAYAPETIRDELIVQRSLAQVGLEGFGARRLDSLSGGERQRVHIARALAQQTGVLLLDEPTNHLDLNAQNGVLDLLRGLARGGSTVVAALHDINLTAAYCDHVIVLAGGRVVASGETASTLTPGLIRSVYGVPAVRLDNPLTGRPVFAFGGTDQP</sequence>
<evidence type="ECO:0000256" key="2">
    <source>
        <dbReference type="ARBA" id="ARBA00022741"/>
    </source>
</evidence>
<dbReference type="EMBL" id="SMTK01000004">
    <property type="protein sequence ID" value="TDK24500.1"/>
    <property type="molecule type" value="Genomic_DNA"/>
</dbReference>
<keyword evidence="2" id="KW-0547">Nucleotide-binding</keyword>
<gene>
    <name evidence="6" type="ORF">E2F48_11720</name>
</gene>
<accession>A0A4R5TTZ9</accession>
<dbReference type="InterPro" id="IPR003593">
    <property type="entry name" value="AAA+_ATPase"/>
</dbReference>
<dbReference type="InterPro" id="IPR027417">
    <property type="entry name" value="P-loop_NTPase"/>
</dbReference>
<evidence type="ECO:0000256" key="3">
    <source>
        <dbReference type="ARBA" id="ARBA00022840"/>
    </source>
</evidence>
<keyword evidence="4" id="KW-1278">Translocase</keyword>
<organism evidence="6 7">
    <name type="scientific">Arthrobacter crusticola</name>
    <dbReference type="NCBI Taxonomy" id="2547960"/>
    <lineage>
        <taxon>Bacteria</taxon>
        <taxon>Bacillati</taxon>
        <taxon>Actinomycetota</taxon>
        <taxon>Actinomycetes</taxon>
        <taxon>Micrococcales</taxon>
        <taxon>Micrococcaceae</taxon>
        <taxon>Arthrobacter</taxon>
    </lineage>
</organism>
<evidence type="ECO:0000256" key="1">
    <source>
        <dbReference type="ARBA" id="ARBA00022448"/>
    </source>
</evidence>
<dbReference type="AlphaFoldDB" id="A0A4R5TTZ9"/>
<keyword evidence="1" id="KW-0813">Transport</keyword>
<keyword evidence="7" id="KW-1185">Reference proteome</keyword>